<proteinExistence type="predicted"/>
<protein>
    <submittedName>
        <fullName evidence="1">Type II toxin-antitoxin system HigB family toxin</fullName>
    </submittedName>
</protein>
<dbReference type="GO" id="GO:0004519">
    <property type="term" value="F:endonuclease activity"/>
    <property type="evidence" value="ECO:0007669"/>
    <property type="project" value="InterPro"/>
</dbReference>
<dbReference type="Proteomes" id="UP000808337">
    <property type="component" value="Unassembled WGS sequence"/>
</dbReference>
<reference evidence="1 2" key="1">
    <citation type="submission" date="2020-10" db="EMBL/GenBank/DDBJ databases">
        <title>Connecting structure to function with the recovery of over 1000 high-quality activated sludge metagenome-assembled genomes encoding full-length rRNA genes using long-read sequencing.</title>
        <authorList>
            <person name="Singleton C.M."/>
            <person name="Petriglieri F."/>
            <person name="Kristensen J.M."/>
            <person name="Kirkegaard R.H."/>
            <person name="Michaelsen T.Y."/>
            <person name="Andersen M.H."/>
            <person name="Karst S.M."/>
            <person name="Dueholm M.S."/>
            <person name="Nielsen P.H."/>
            <person name="Albertsen M."/>
        </authorList>
    </citation>
    <scope>NUCLEOTIDE SEQUENCE [LARGE SCALE GENOMIC DNA]</scope>
    <source>
        <strain evidence="1">Ribe_18-Q3-R11-54_MAXAC.273</strain>
    </source>
</reference>
<evidence type="ECO:0000313" key="1">
    <source>
        <dbReference type="EMBL" id="MBK9981973.1"/>
    </source>
</evidence>
<dbReference type="GO" id="GO:0110001">
    <property type="term" value="C:toxin-antitoxin complex"/>
    <property type="evidence" value="ECO:0007669"/>
    <property type="project" value="InterPro"/>
</dbReference>
<comment type="caution">
    <text evidence="1">The sequence shown here is derived from an EMBL/GenBank/DDBJ whole genome shotgun (WGS) entry which is preliminary data.</text>
</comment>
<sequence>MRIITYARLRTFGVKNPHVMSSIAAWYKIAKSNDVYWAKPQDVVTTFGTGRVDILKNDRVCIDLAGNNVRLILKVEYGSGMAFVRWIGWHKDYDSLGNIIHTI</sequence>
<dbReference type="InterPro" id="IPR018669">
    <property type="entry name" value="Toxin_HigB"/>
</dbReference>
<gene>
    <name evidence="1" type="ORF">IPP15_06025</name>
</gene>
<dbReference type="GO" id="GO:0003723">
    <property type="term" value="F:RNA binding"/>
    <property type="evidence" value="ECO:0007669"/>
    <property type="project" value="InterPro"/>
</dbReference>
<dbReference type="EMBL" id="JADKGY010000001">
    <property type="protein sequence ID" value="MBK9981973.1"/>
    <property type="molecule type" value="Genomic_DNA"/>
</dbReference>
<evidence type="ECO:0000313" key="2">
    <source>
        <dbReference type="Proteomes" id="UP000808337"/>
    </source>
</evidence>
<dbReference type="Pfam" id="PF09907">
    <property type="entry name" value="HigB_toxin"/>
    <property type="match status" value="1"/>
</dbReference>
<name>A0A9D7XS10_9BACT</name>
<organism evidence="1 2">
    <name type="scientific">Candidatus Opimibacter skivensis</name>
    <dbReference type="NCBI Taxonomy" id="2982028"/>
    <lineage>
        <taxon>Bacteria</taxon>
        <taxon>Pseudomonadati</taxon>
        <taxon>Bacteroidota</taxon>
        <taxon>Saprospiria</taxon>
        <taxon>Saprospirales</taxon>
        <taxon>Saprospiraceae</taxon>
        <taxon>Candidatus Opimibacter</taxon>
    </lineage>
</organism>
<accession>A0A9D7XS10</accession>
<dbReference type="AlphaFoldDB" id="A0A9D7XS10"/>